<accession>A0A183K1V8</accession>
<sequence>MEFQIPANLDVEEETDLGLGLECDRLSESCATHIELEGDSS</sequence>
<dbReference type="Proteomes" id="UP000279833">
    <property type="component" value="Unassembled WGS sequence"/>
</dbReference>
<evidence type="ECO:0000313" key="1">
    <source>
        <dbReference type="EMBL" id="VDP33496.1"/>
    </source>
</evidence>
<organism evidence="3">
    <name type="scientific">Schistosoma curassoni</name>
    <dbReference type="NCBI Taxonomy" id="6186"/>
    <lineage>
        <taxon>Eukaryota</taxon>
        <taxon>Metazoa</taxon>
        <taxon>Spiralia</taxon>
        <taxon>Lophotrochozoa</taxon>
        <taxon>Platyhelminthes</taxon>
        <taxon>Trematoda</taxon>
        <taxon>Digenea</taxon>
        <taxon>Strigeidida</taxon>
        <taxon>Schistosomatoidea</taxon>
        <taxon>Schistosomatidae</taxon>
        <taxon>Schistosoma</taxon>
    </lineage>
</organism>
<proteinExistence type="predicted"/>
<evidence type="ECO:0000313" key="3">
    <source>
        <dbReference type="WBParaSite" id="SCUD_0000897101-mRNA-1"/>
    </source>
</evidence>
<dbReference type="WBParaSite" id="SCUD_0000897101-mRNA-1">
    <property type="protein sequence ID" value="SCUD_0000897101-mRNA-1"/>
    <property type="gene ID" value="SCUD_0000897101"/>
</dbReference>
<keyword evidence="2" id="KW-1185">Reference proteome</keyword>
<reference evidence="1 2" key="2">
    <citation type="submission" date="2018-11" db="EMBL/GenBank/DDBJ databases">
        <authorList>
            <consortium name="Pathogen Informatics"/>
        </authorList>
    </citation>
    <scope>NUCLEOTIDE SEQUENCE [LARGE SCALE GENOMIC DNA]</scope>
    <source>
        <strain evidence="1">Dakar</strain>
        <strain evidence="2">Dakar, Senegal</strain>
    </source>
</reference>
<gene>
    <name evidence="1" type="ORF">SCUD_LOCUS8971</name>
</gene>
<dbReference type="AlphaFoldDB" id="A0A183K1V8"/>
<reference evidence="3" key="1">
    <citation type="submission" date="2016-06" db="UniProtKB">
        <authorList>
            <consortium name="WormBaseParasite"/>
        </authorList>
    </citation>
    <scope>IDENTIFICATION</scope>
</reference>
<name>A0A183K1V8_9TREM</name>
<dbReference type="EMBL" id="UZAK01033000">
    <property type="protein sequence ID" value="VDP33496.1"/>
    <property type="molecule type" value="Genomic_DNA"/>
</dbReference>
<protein>
    <submittedName>
        <fullName evidence="3">Pheromone</fullName>
    </submittedName>
</protein>
<evidence type="ECO:0000313" key="2">
    <source>
        <dbReference type="Proteomes" id="UP000279833"/>
    </source>
</evidence>